<dbReference type="Proteomes" id="UP000319383">
    <property type="component" value="Chromosome"/>
</dbReference>
<feature type="transmembrane region" description="Helical" evidence="2">
    <location>
        <begin position="26"/>
        <end position="43"/>
    </location>
</feature>
<dbReference type="RefSeq" id="WP_197533978.1">
    <property type="nucleotide sequence ID" value="NZ_CAXBED010000322.1"/>
</dbReference>
<dbReference type="EMBL" id="CP036276">
    <property type="protein sequence ID" value="QDU44706.1"/>
    <property type="molecule type" value="Genomic_DNA"/>
</dbReference>
<reference evidence="3 4" key="1">
    <citation type="submission" date="2019-02" db="EMBL/GenBank/DDBJ databases">
        <title>Deep-cultivation of Planctomycetes and their phenomic and genomic characterization uncovers novel biology.</title>
        <authorList>
            <person name="Wiegand S."/>
            <person name="Jogler M."/>
            <person name="Boedeker C."/>
            <person name="Pinto D."/>
            <person name="Vollmers J."/>
            <person name="Rivas-Marin E."/>
            <person name="Kohn T."/>
            <person name="Peeters S.H."/>
            <person name="Heuer A."/>
            <person name="Rast P."/>
            <person name="Oberbeckmann S."/>
            <person name="Bunk B."/>
            <person name="Jeske O."/>
            <person name="Meyerdierks A."/>
            <person name="Storesund J.E."/>
            <person name="Kallscheuer N."/>
            <person name="Luecker S."/>
            <person name="Lage O.M."/>
            <person name="Pohl T."/>
            <person name="Merkel B.J."/>
            <person name="Hornburger P."/>
            <person name="Mueller R.-W."/>
            <person name="Bruemmer F."/>
            <person name="Labrenz M."/>
            <person name="Spormann A.M."/>
            <person name="Op den Camp H."/>
            <person name="Overmann J."/>
            <person name="Amann R."/>
            <person name="Jetten M.S.M."/>
            <person name="Mascher T."/>
            <person name="Medema M.H."/>
            <person name="Devos D.P."/>
            <person name="Kaster A.-K."/>
            <person name="Ovreas L."/>
            <person name="Rohde M."/>
            <person name="Galperin M.Y."/>
            <person name="Jogler C."/>
        </authorList>
    </citation>
    <scope>NUCLEOTIDE SEQUENCE [LARGE SCALE GENOMIC DNA]</scope>
    <source>
        <strain evidence="3 4">Mal52</strain>
    </source>
</reference>
<evidence type="ECO:0000256" key="2">
    <source>
        <dbReference type="SAM" id="Phobius"/>
    </source>
</evidence>
<dbReference type="AlphaFoldDB" id="A0A517ZQD4"/>
<evidence type="ECO:0000313" key="3">
    <source>
        <dbReference type="EMBL" id="QDU44706.1"/>
    </source>
</evidence>
<protein>
    <submittedName>
        <fullName evidence="3">Uncharacterized protein</fullName>
    </submittedName>
</protein>
<gene>
    <name evidence="3" type="ORF">Mal52_31920</name>
</gene>
<feature type="region of interest" description="Disordered" evidence="1">
    <location>
        <begin position="1"/>
        <end position="21"/>
    </location>
</feature>
<keyword evidence="2" id="KW-0472">Membrane</keyword>
<evidence type="ECO:0000256" key="1">
    <source>
        <dbReference type="SAM" id="MobiDB-lite"/>
    </source>
</evidence>
<dbReference type="KEGG" id="sdyn:Mal52_31920"/>
<proteinExistence type="predicted"/>
<keyword evidence="4" id="KW-1185">Reference proteome</keyword>
<name>A0A517ZQD4_9PLAN</name>
<keyword evidence="2" id="KW-0812">Transmembrane</keyword>
<evidence type="ECO:0000313" key="4">
    <source>
        <dbReference type="Proteomes" id="UP000319383"/>
    </source>
</evidence>
<organism evidence="3 4">
    <name type="scientific">Symmachiella dynata</name>
    <dbReference type="NCBI Taxonomy" id="2527995"/>
    <lineage>
        <taxon>Bacteria</taxon>
        <taxon>Pseudomonadati</taxon>
        <taxon>Planctomycetota</taxon>
        <taxon>Planctomycetia</taxon>
        <taxon>Planctomycetales</taxon>
        <taxon>Planctomycetaceae</taxon>
        <taxon>Symmachiella</taxon>
    </lineage>
</organism>
<feature type="compositionally biased region" description="Basic and acidic residues" evidence="1">
    <location>
        <begin position="7"/>
        <end position="21"/>
    </location>
</feature>
<keyword evidence="2" id="KW-1133">Transmembrane helix</keyword>
<sequence>MSTTFSDNHDSNEHHTSFDEMTPRKQLGGMLILLLMLLLAIFLQSQ</sequence>
<accession>A0A517ZQD4</accession>